<feature type="domain" description="Exonuclease" evidence="11">
    <location>
        <begin position="190"/>
        <end position="355"/>
    </location>
</feature>
<dbReference type="PANTHER" id="PTHR12801:SF45">
    <property type="entry name" value="RNA EXONUCLEASE 4"/>
    <property type="match status" value="1"/>
</dbReference>
<dbReference type="Proteomes" id="UP001205105">
    <property type="component" value="Unassembled WGS sequence"/>
</dbReference>
<evidence type="ECO:0000256" key="3">
    <source>
        <dbReference type="ARBA" id="ARBA00016937"/>
    </source>
</evidence>
<dbReference type="Gene3D" id="3.30.420.10">
    <property type="entry name" value="Ribonuclease H-like superfamily/Ribonuclease H"/>
    <property type="match status" value="1"/>
</dbReference>
<dbReference type="InterPro" id="IPR047021">
    <property type="entry name" value="REXO1/3/4-like"/>
</dbReference>
<evidence type="ECO:0000256" key="6">
    <source>
        <dbReference type="ARBA" id="ARBA00022801"/>
    </source>
</evidence>
<dbReference type="SMART" id="SM00479">
    <property type="entry name" value="EXOIII"/>
    <property type="match status" value="1"/>
</dbReference>
<dbReference type="EMBL" id="JADXDR010000032">
    <property type="protein sequence ID" value="KAI7844376.1"/>
    <property type="molecule type" value="Genomic_DNA"/>
</dbReference>
<dbReference type="CDD" id="cd06144">
    <property type="entry name" value="REX4_like"/>
    <property type="match status" value="1"/>
</dbReference>
<dbReference type="InterPro" id="IPR013520">
    <property type="entry name" value="Ribonucl_H"/>
</dbReference>
<feature type="compositionally biased region" description="Basic residues" evidence="10">
    <location>
        <begin position="37"/>
        <end position="46"/>
    </location>
</feature>
<comment type="similarity">
    <text evidence="2">Belongs to the REXO4 family.</text>
</comment>
<evidence type="ECO:0000256" key="1">
    <source>
        <dbReference type="ARBA" id="ARBA00004123"/>
    </source>
</evidence>
<evidence type="ECO:0000256" key="5">
    <source>
        <dbReference type="ARBA" id="ARBA00022722"/>
    </source>
</evidence>
<keyword evidence="7" id="KW-0269">Exonuclease</keyword>
<organism evidence="12 13">
    <name type="scientific">Chlorella ohadii</name>
    <dbReference type="NCBI Taxonomy" id="2649997"/>
    <lineage>
        <taxon>Eukaryota</taxon>
        <taxon>Viridiplantae</taxon>
        <taxon>Chlorophyta</taxon>
        <taxon>core chlorophytes</taxon>
        <taxon>Trebouxiophyceae</taxon>
        <taxon>Chlorellales</taxon>
        <taxon>Chlorellaceae</taxon>
        <taxon>Chlorella clade</taxon>
        <taxon>Chlorella</taxon>
    </lineage>
</organism>
<name>A0AAD5DWJ5_9CHLO</name>
<evidence type="ECO:0000313" key="12">
    <source>
        <dbReference type="EMBL" id="KAI7844376.1"/>
    </source>
</evidence>
<feature type="compositionally biased region" description="Basic residues" evidence="10">
    <location>
        <begin position="1"/>
        <end position="11"/>
    </location>
</feature>
<dbReference type="Pfam" id="PF00929">
    <property type="entry name" value="RNase_T"/>
    <property type="match status" value="1"/>
</dbReference>
<comment type="caution">
    <text evidence="12">The sequence shown here is derived from an EMBL/GenBank/DDBJ whole genome shotgun (WGS) entry which is preliminary data.</text>
</comment>
<keyword evidence="13" id="KW-1185">Reference proteome</keyword>
<keyword evidence="8" id="KW-0539">Nucleus</keyword>
<evidence type="ECO:0000256" key="7">
    <source>
        <dbReference type="ARBA" id="ARBA00022839"/>
    </source>
</evidence>
<dbReference type="SUPFAM" id="SSF53098">
    <property type="entry name" value="Ribonuclease H-like"/>
    <property type="match status" value="1"/>
</dbReference>
<protein>
    <recommendedName>
        <fullName evidence="3">RNA exonuclease 4</fullName>
    </recommendedName>
</protein>
<feature type="compositionally biased region" description="Low complexity" evidence="10">
    <location>
        <begin position="164"/>
        <end position="176"/>
    </location>
</feature>
<evidence type="ECO:0000256" key="2">
    <source>
        <dbReference type="ARBA" id="ARBA00010489"/>
    </source>
</evidence>
<reference evidence="12" key="1">
    <citation type="submission" date="2020-11" db="EMBL/GenBank/DDBJ databases">
        <title>Chlorella ohadii genome sequencing and assembly.</title>
        <authorList>
            <person name="Murik O."/>
            <person name="Treves H."/>
            <person name="Kedem I."/>
            <person name="Shotland Y."/>
            <person name="Kaplan A."/>
        </authorList>
    </citation>
    <scope>NUCLEOTIDE SEQUENCE</scope>
    <source>
        <strain evidence="12">1</strain>
    </source>
</reference>
<dbReference type="PANTHER" id="PTHR12801">
    <property type="entry name" value="RNA EXONUCLEASE REXO1 / RECO3 FAMILY MEMBER-RELATED"/>
    <property type="match status" value="1"/>
</dbReference>
<feature type="region of interest" description="Disordered" evidence="10">
    <location>
        <begin position="146"/>
        <end position="189"/>
    </location>
</feature>
<evidence type="ECO:0000256" key="10">
    <source>
        <dbReference type="SAM" id="MobiDB-lite"/>
    </source>
</evidence>
<dbReference type="FunFam" id="3.30.420.10:FF:000007">
    <property type="entry name" value="Interferon-stimulated exonuclease gene 20"/>
    <property type="match status" value="1"/>
</dbReference>
<dbReference type="InterPro" id="IPR036397">
    <property type="entry name" value="RNaseH_sf"/>
</dbReference>
<dbReference type="GO" id="GO:0006364">
    <property type="term" value="P:rRNA processing"/>
    <property type="evidence" value="ECO:0007669"/>
    <property type="project" value="UniProtKB-KW"/>
</dbReference>
<dbReference type="GO" id="GO:0003676">
    <property type="term" value="F:nucleic acid binding"/>
    <property type="evidence" value="ECO:0007669"/>
    <property type="project" value="InterPro"/>
</dbReference>
<sequence>MPHVKGNKFKPKLPEPAPELQPETAAEAQSTEQTGGGKKKKNKNKFRQQQDVSAGAGDVAVEPAAPAAAVAPANGPTPPPADGSQPMSKKQRKLQRQQQRQQQQLVLPAVPTVVVAAPKPGAAPAAAAAAATSNWAALKAAMDAAKQQQQAARPHWQKKRKAEAASGAEAQPAAPANRPTSTGSDTGPTKVLAIDCEMVGVGPGGEQSALARVCIVNSAGNVLLDRYVRPKEKVTDFRTKVSGIRPSNLRDAAPFEEVQRQVADLLKGRIVVGHAIANDLEALLLSHKRKDVRDTSRYPPLMREQPRTGKLKPRALRHLAAEQLGLTIQEGEHSPVDDARAALLLYMRHRKEWERWVAAGGRQDQHPAVKSKKTMSLEELAQKAQHLADL</sequence>
<comment type="function">
    <text evidence="9">Exoribonuclease involved in ribosome biosynthesis. Involved in the processing of ITS1, the internal transcribed spacer localized between the 18S and 5.8S rRNAs.</text>
</comment>
<evidence type="ECO:0000256" key="8">
    <source>
        <dbReference type="ARBA" id="ARBA00023242"/>
    </source>
</evidence>
<feature type="compositionally biased region" description="Low complexity" evidence="10">
    <location>
        <begin position="54"/>
        <end position="74"/>
    </location>
</feature>
<gene>
    <name evidence="12" type="ORF">COHA_002174</name>
</gene>
<evidence type="ECO:0000256" key="4">
    <source>
        <dbReference type="ARBA" id="ARBA00022552"/>
    </source>
</evidence>
<keyword evidence="5" id="KW-0540">Nuclease</keyword>
<dbReference type="GO" id="GO:0005634">
    <property type="term" value="C:nucleus"/>
    <property type="evidence" value="ECO:0007669"/>
    <property type="project" value="UniProtKB-SubCell"/>
</dbReference>
<dbReference type="InterPro" id="IPR037431">
    <property type="entry name" value="REX4_DEDDh_dom"/>
</dbReference>
<feature type="compositionally biased region" description="Polar residues" evidence="10">
    <location>
        <begin position="178"/>
        <end position="187"/>
    </location>
</feature>
<dbReference type="GO" id="GO:0008408">
    <property type="term" value="F:3'-5' exonuclease activity"/>
    <property type="evidence" value="ECO:0007669"/>
    <property type="project" value="InterPro"/>
</dbReference>
<feature type="compositionally biased region" description="Low complexity" evidence="10">
    <location>
        <begin position="96"/>
        <end position="107"/>
    </location>
</feature>
<feature type="region of interest" description="Disordered" evidence="10">
    <location>
        <begin position="1"/>
        <end position="107"/>
    </location>
</feature>
<dbReference type="InterPro" id="IPR012337">
    <property type="entry name" value="RNaseH-like_sf"/>
</dbReference>
<comment type="subcellular location">
    <subcellularLocation>
        <location evidence="1">Nucleus</location>
    </subcellularLocation>
</comment>
<keyword evidence="4" id="KW-0698">rRNA processing</keyword>
<dbReference type="AlphaFoldDB" id="A0AAD5DWJ5"/>
<keyword evidence="6" id="KW-0378">Hydrolase</keyword>
<accession>A0AAD5DWJ5</accession>
<evidence type="ECO:0000259" key="11">
    <source>
        <dbReference type="SMART" id="SM00479"/>
    </source>
</evidence>
<proteinExistence type="inferred from homology"/>
<evidence type="ECO:0000256" key="9">
    <source>
        <dbReference type="ARBA" id="ARBA00025599"/>
    </source>
</evidence>
<evidence type="ECO:0000313" key="13">
    <source>
        <dbReference type="Proteomes" id="UP001205105"/>
    </source>
</evidence>